<dbReference type="SUPFAM" id="SSF51621">
    <property type="entry name" value="Phosphoenolpyruvate/pyruvate domain"/>
    <property type="match status" value="1"/>
</dbReference>
<sequence length="277" mass="30579">MRRNKLRELLNAGRPTLGTHLLSTWPTLVELVGAAGGFDYVEFTAEYAPFDLHDLDNLGRALELKDLTGMIKVEQTQWTHQAMRAIGSGFQSVLFADVRTEEDARACVAAVRAETPGSGGRMGVGMRRDVGMVLEVGRPAYVEALDQVVIALMVEKAECVEDLDRILSVPGIDMVQFGAADYSMSIGMAGQFTHPEVKKAEQRTIELALSKGLHPRIELHDLERAPEYMEMGVKHFCIGWDVRILYNWLATHGRDMRALLGEDAPPAPKPVTTGSVY</sequence>
<dbReference type="InterPro" id="IPR015813">
    <property type="entry name" value="Pyrv/PenolPyrv_kinase-like_dom"/>
</dbReference>
<evidence type="ECO:0000259" key="4">
    <source>
        <dbReference type="Pfam" id="PF03328"/>
    </source>
</evidence>
<keyword evidence="6" id="KW-1185">Reference proteome</keyword>
<proteinExistence type="inferred from homology"/>
<dbReference type="Gene3D" id="3.20.20.60">
    <property type="entry name" value="Phosphoenolpyruvate-binding domains"/>
    <property type="match status" value="1"/>
</dbReference>
<gene>
    <name evidence="5" type="ORF">IBL26_23430</name>
</gene>
<evidence type="ECO:0000256" key="3">
    <source>
        <dbReference type="ARBA" id="ARBA00023239"/>
    </source>
</evidence>
<dbReference type="PANTHER" id="PTHR30502">
    <property type="entry name" value="2-KETO-3-DEOXY-L-RHAMNONATE ALDOLASE"/>
    <property type="match status" value="1"/>
</dbReference>
<feature type="domain" description="HpcH/HpaI aldolase/citrate lyase" evidence="4">
    <location>
        <begin position="37"/>
        <end position="242"/>
    </location>
</feature>
<evidence type="ECO:0000256" key="2">
    <source>
        <dbReference type="ARBA" id="ARBA00022723"/>
    </source>
</evidence>
<name>A0ABR7RT52_9PROT</name>
<keyword evidence="3" id="KW-0456">Lyase</keyword>
<dbReference type="Pfam" id="PF03328">
    <property type="entry name" value="HpcH_HpaI"/>
    <property type="match status" value="1"/>
</dbReference>
<dbReference type="EMBL" id="JACTVA010000073">
    <property type="protein sequence ID" value="MBC9209809.1"/>
    <property type="molecule type" value="Genomic_DNA"/>
</dbReference>
<comment type="caution">
    <text evidence="5">The sequence shown here is derived from an EMBL/GenBank/DDBJ whole genome shotgun (WGS) entry which is preliminary data.</text>
</comment>
<dbReference type="PANTHER" id="PTHR30502:SF0">
    <property type="entry name" value="PHOSPHOENOLPYRUVATE CARBOXYLASE FAMILY PROTEIN"/>
    <property type="match status" value="1"/>
</dbReference>
<dbReference type="InterPro" id="IPR040442">
    <property type="entry name" value="Pyrv_kinase-like_dom_sf"/>
</dbReference>
<dbReference type="InterPro" id="IPR005000">
    <property type="entry name" value="Aldolase/citrate-lyase_domain"/>
</dbReference>
<keyword evidence="2" id="KW-0479">Metal-binding</keyword>
<dbReference type="InterPro" id="IPR050251">
    <property type="entry name" value="HpcH-HpaI_aldolase"/>
</dbReference>
<evidence type="ECO:0000256" key="1">
    <source>
        <dbReference type="ARBA" id="ARBA00005568"/>
    </source>
</evidence>
<organism evidence="5 6">
    <name type="scientific">Teichococcus aerophilus</name>
    <dbReference type="NCBI Taxonomy" id="1224513"/>
    <lineage>
        <taxon>Bacteria</taxon>
        <taxon>Pseudomonadati</taxon>
        <taxon>Pseudomonadota</taxon>
        <taxon>Alphaproteobacteria</taxon>
        <taxon>Acetobacterales</taxon>
        <taxon>Roseomonadaceae</taxon>
        <taxon>Roseomonas</taxon>
    </lineage>
</organism>
<dbReference type="RefSeq" id="WP_187786934.1">
    <property type="nucleotide sequence ID" value="NZ_JACTVA010000073.1"/>
</dbReference>
<evidence type="ECO:0000313" key="6">
    <source>
        <dbReference type="Proteomes" id="UP000626026"/>
    </source>
</evidence>
<protein>
    <submittedName>
        <fullName evidence="5">2,4-dihydroxyhept-2-ene-1,7-dioic acid aldolase</fullName>
    </submittedName>
</protein>
<comment type="similarity">
    <text evidence="1">Belongs to the HpcH/HpaI aldolase family.</text>
</comment>
<reference evidence="5 6" key="1">
    <citation type="journal article" date="2013" name="Int. J. Syst. Evol. Microbiol.">
        <title>Roseomonas aerophila sp. nov., isolated from air.</title>
        <authorList>
            <person name="Kim S.J."/>
            <person name="Weon H.Y."/>
            <person name="Ahn J.H."/>
            <person name="Hong S.B."/>
            <person name="Seok S.J."/>
            <person name="Whang K.S."/>
            <person name="Kwon S.W."/>
        </authorList>
    </citation>
    <scope>NUCLEOTIDE SEQUENCE [LARGE SCALE GENOMIC DNA]</scope>
    <source>
        <strain evidence="5 6">NBRC 108923</strain>
    </source>
</reference>
<evidence type="ECO:0000313" key="5">
    <source>
        <dbReference type="EMBL" id="MBC9209809.1"/>
    </source>
</evidence>
<dbReference type="Proteomes" id="UP000626026">
    <property type="component" value="Unassembled WGS sequence"/>
</dbReference>
<accession>A0ABR7RT52</accession>